<dbReference type="EMBL" id="CP009509">
    <property type="protein sequence ID" value="AKB41409.1"/>
    <property type="molecule type" value="Genomic_DNA"/>
</dbReference>
<evidence type="ECO:0000256" key="1">
    <source>
        <dbReference type="SAM" id="MobiDB-lite"/>
    </source>
</evidence>
<evidence type="ECO:0000313" key="3">
    <source>
        <dbReference type="EMBL" id="AKB41106.1"/>
    </source>
</evidence>
<dbReference type="PANTHER" id="PTHR33678:SF1">
    <property type="entry name" value="BLL1576 PROTEIN"/>
    <property type="match status" value="1"/>
</dbReference>
<dbReference type="EMBL" id="CP009509">
    <property type="protein sequence ID" value="AKB41114.1"/>
    <property type="molecule type" value="Genomic_DNA"/>
</dbReference>
<dbReference type="Pfam" id="PF20042">
    <property type="entry name" value="DUF6444"/>
    <property type="match status" value="1"/>
</dbReference>
<proteinExistence type="predicted"/>
<feature type="compositionally biased region" description="Low complexity" evidence="1">
    <location>
        <begin position="49"/>
        <end position="62"/>
    </location>
</feature>
<evidence type="ECO:0000313" key="7">
    <source>
        <dbReference type="Proteomes" id="UP000033058"/>
    </source>
</evidence>
<feature type="region of interest" description="Disordered" evidence="1">
    <location>
        <begin position="49"/>
        <end position="102"/>
    </location>
</feature>
<name>A0A0E3LFP0_METMZ</name>
<accession>A0A0E3LFP0</accession>
<evidence type="ECO:0000313" key="6">
    <source>
        <dbReference type="EMBL" id="AKB41409.1"/>
    </source>
</evidence>
<dbReference type="PANTHER" id="PTHR33678">
    <property type="entry name" value="BLL1576 PROTEIN"/>
    <property type="match status" value="1"/>
</dbReference>
<organism evidence="3 7">
    <name type="scientific">Methanosarcina mazei WWM610</name>
    <dbReference type="NCBI Taxonomy" id="1434117"/>
    <lineage>
        <taxon>Archaea</taxon>
        <taxon>Methanobacteriati</taxon>
        <taxon>Methanobacteriota</taxon>
        <taxon>Stenosarchaea group</taxon>
        <taxon>Methanomicrobia</taxon>
        <taxon>Methanosarcinales</taxon>
        <taxon>Methanosarcinaceae</taxon>
        <taxon>Methanosarcina</taxon>
    </lineage>
</organism>
<protein>
    <submittedName>
        <fullName evidence="3">Mobile element protein</fullName>
    </submittedName>
</protein>
<feature type="domain" description="DUF6444" evidence="2">
    <location>
        <begin position="29"/>
        <end position="94"/>
    </location>
</feature>
<reference evidence="3 7" key="1">
    <citation type="submission" date="2014-07" db="EMBL/GenBank/DDBJ databases">
        <title>Methanogenic archaea and the global carbon cycle.</title>
        <authorList>
            <person name="Henriksen J.R."/>
            <person name="Luke J."/>
            <person name="Reinhart S."/>
            <person name="Benedict M.N."/>
            <person name="Youngblut N.D."/>
            <person name="Metcalf M.E."/>
            <person name="Whitaker R.J."/>
            <person name="Metcalf W.W."/>
        </authorList>
    </citation>
    <scope>NUCLEOTIDE SEQUENCE [LARGE SCALE GENOMIC DNA]</scope>
    <source>
        <strain evidence="3 7">WWM610</strain>
    </source>
</reference>
<dbReference type="InterPro" id="IPR052344">
    <property type="entry name" value="Transposase-related"/>
</dbReference>
<dbReference type="PATRIC" id="fig|1434117.4.peg.2700"/>
<dbReference type="EMBL" id="CP009509">
    <property type="protein sequence ID" value="AKB41106.1"/>
    <property type="molecule type" value="Genomic_DNA"/>
</dbReference>
<dbReference type="Proteomes" id="UP000033058">
    <property type="component" value="Chromosome"/>
</dbReference>
<dbReference type="AlphaFoldDB" id="A0A0E3LFP0"/>
<dbReference type="EMBL" id="CP009509">
    <property type="protein sequence ID" value="AKB41364.1"/>
    <property type="molecule type" value="Genomic_DNA"/>
</dbReference>
<dbReference type="InterPro" id="IPR045618">
    <property type="entry name" value="DUF6444"/>
</dbReference>
<evidence type="ECO:0000313" key="4">
    <source>
        <dbReference type="EMBL" id="AKB41114.1"/>
    </source>
</evidence>
<gene>
    <name evidence="3" type="ORF">MSMAW_2115</name>
    <name evidence="4" type="ORF">MSMAW_2123</name>
    <name evidence="5" type="ORF">MSMAW_2373</name>
    <name evidence="6" type="ORF">MSMAW_2418</name>
</gene>
<dbReference type="HOGENOM" id="CLU_2392882_0_0_2"/>
<sequence>MLTREEILIIYDAGPEAVISVIQRLETIIEEQSIRIAELEERVKVLESRLNQNSRNSSRPPSTDFFIKEKPNPKSLRKKSGKKPGGQDGHPGTTLEMVDHPE</sequence>
<evidence type="ECO:0000259" key="2">
    <source>
        <dbReference type="Pfam" id="PF20042"/>
    </source>
</evidence>
<evidence type="ECO:0000313" key="5">
    <source>
        <dbReference type="EMBL" id="AKB41364.1"/>
    </source>
</evidence>